<dbReference type="RefSeq" id="WP_080620956.1">
    <property type="nucleotide sequence ID" value="NZ_CALTWI010000037.1"/>
</dbReference>
<dbReference type="AlphaFoldDB" id="A0A1V0GQL7"/>
<name>A0A1V0GQL7_9RHOB</name>
<evidence type="ECO:0000313" key="4">
    <source>
        <dbReference type="Proteomes" id="UP000324507"/>
    </source>
</evidence>
<evidence type="ECO:0000313" key="1">
    <source>
        <dbReference type="EMBL" id="ARC36157.1"/>
    </source>
</evidence>
<dbReference type="EMBL" id="CP020442">
    <property type="protein sequence ID" value="ARC36157.1"/>
    <property type="molecule type" value="Genomic_DNA"/>
</dbReference>
<sequence length="66" mass="7008">MTGPRLAAFAGSWSQPSKTRRLVYAAAADFQADGLHPDLSQRLDRAVGQCAAHLPRHQAAPLRAAG</sequence>
<gene>
    <name evidence="1" type="ORF">A6J80_06980</name>
    <name evidence="2" type="ORF">FOB51_19490</name>
</gene>
<reference evidence="2 4" key="3">
    <citation type="submission" date="2019-09" db="EMBL/GenBank/DDBJ databases">
        <title>FDA dAtabase for Regulatory Grade micrObial Sequences (FDA-ARGOS): Supporting development and validation of Infectious Disease Dx tests.</title>
        <authorList>
            <person name="Sciortino C."/>
            <person name="Tallon L."/>
            <person name="Sadzewicz L."/>
            <person name="Vavikolanu K."/>
            <person name="Mehta A."/>
            <person name="Aluvathingal J."/>
            <person name="Nadendla S."/>
            <person name="Nandy P."/>
            <person name="Geyer C."/>
            <person name="Yan Y."/>
            <person name="Sichtig H."/>
        </authorList>
    </citation>
    <scope>NUCLEOTIDE SEQUENCE [LARGE SCALE GENOMIC DNA]</scope>
    <source>
        <strain evidence="2 4">FDAARGOS_643</strain>
    </source>
</reference>
<protein>
    <submittedName>
        <fullName evidence="1">Uncharacterized protein</fullName>
    </submittedName>
</protein>
<evidence type="ECO:0000313" key="3">
    <source>
        <dbReference type="Proteomes" id="UP000191257"/>
    </source>
</evidence>
<keyword evidence="3" id="KW-1185">Reference proteome</keyword>
<dbReference type="KEGG" id="pye:A6J80_06980"/>
<organism evidence="1 3">
    <name type="scientific">Paracoccus yeei</name>
    <dbReference type="NCBI Taxonomy" id="147645"/>
    <lineage>
        <taxon>Bacteria</taxon>
        <taxon>Pseudomonadati</taxon>
        <taxon>Pseudomonadota</taxon>
        <taxon>Alphaproteobacteria</taxon>
        <taxon>Rhodobacterales</taxon>
        <taxon>Paracoccaceae</taxon>
        <taxon>Paracoccus</taxon>
    </lineage>
</organism>
<accession>A0A1V0GQL7</accession>
<evidence type="ECO:0000313" key="2">
    <source>
        <dbReference type="EMBL" id="QEU10013.1"/>
    </source>
</evidence>
<proteinExistence type="predicted"/>
<reference evidence="3" key="1">
    <citation type="submission" date="2017-03" db="EMBL/GenBank/DDBJ databases">
        <title>FDA dAtabase for Regulatory Grade micrObial Sequences (FDA-ARGOS): Supporting development and validation of Infectious Disease Dx tests.</title>
        <authorList>
            <person name="Minogue T."/>
            <person name="Wolcott M."/>
            <person name="Wasieloski L."/>
            <person name="Aguilar W."/>
            <person name="Moore D."/>
            <person name="Tallon L."/>
            <person name="Sadzewicz L."/>
            <person name="Sengamalay N."/>
            <person name="Ott S."/>
            <person name="Godinez A."/>
            <person name="Nagaraj S."/>
            <person name="Nadendla S."/>
            <person name="Geyer C."/>
            <person name="Sichtig H."/>
        </authorList>
    </citation>
    <scope>NUCLEOTIDE SEQUENCE [LARGE SCALE GENOMIC DNA]</scope>
    <source>
        <strain evidence="3">FDAARGOS_252</strain>
    </source>
</reference>
<dbReference type="EMBL" id="CP044081">
    <property type="protein sequence ID" value="QEU10013.1"/>
    <property type="molecule type" value="Genomic_DNA"/>
</dbReference>
<reference evidence="1" key="2">
    <citation type="submission" date="2017-12" db="EMBL/GenBank/DDBJ databases">
        <title>FDA dAtabase for Regulatory Grade micrObial Sequences (FDA-ARGOS): Supporting development and validation of Infectious Disease Dx tests.</title>
        <authorList>
            <person name="Campos J."/>
            <person name="Goldberg B."/>
            <person name="Tallon L."/>
            <person name="Sadzewicz L."/>
            <person name="Sengamalay N."/>
            <person name="Ott S."/>
            <person name="Godinez A."/>
            <person name="Nagaraj S."/>
            <person name="Vyas G."/>
            <person name="Aluvathingal J."/>
            <person name="Nadendla S."/>
            <person name="Geyer C."/>
            <person name="Nandy P."/>
            <person name="Hobson J."/>
            <person name="Sichtig H."/>
        </authorList>
    </citation>
    <scope>NUCLEOTIDE SEQUENCE</scope>
    <source>
        <strain evidence="1">FDAARGOS_252</strain>
    </source>
</reference>
<dbReference type="Proteomes" id="UP000191257">
    <property type="component" value="Chromosome"/>
</dbReference>
<dbReference type="STRING" id="147645.A6J80_06980"/>
<dbReference type="Proteomes" id="UP000324507">
    <property type="component" value="Chromosome"/>
</dbReference>